<organism evidence="2 3">
    <name type="scientific">Ascaris lumbricoides</name>
    <name type="common">Giant roundworm</name>
    <dbReference type="NCBI Taxonomy" id="6252"/>
    <lineage>
        <taxon>Eukaryota</taxon>
        <taxon>Metazoa</taxon>
        <taxon>Ecdysozoa</taxon>
        <taxon>Nematoda</taxon>
        <taxon>Chromadorea</taxon>
        <taxon>Rhabditida</taxon>
        <taxon>Spirurina</taxon>
        <taxon>Ascaridomorpha</taxon>
        <taxon>Ascaridoidea</taxon>
        <taxon>Ascarididae</taxon>
        <taxon>Ascaris</taxon>
    </lineage>
</organism>
<keyword evidence="1" id="KW-0812">Transmembrane</keyword>
<keyword evidence="1" id="KW-1133">Transmembrane helix</keyword>
<name>A0A0M3IIG2_ASCLU</name>
<feature type="transmembrane region" description="Helical" evidence="1">
    <location>
        <begin position="6"/>
        <end position="25"/>
    </location>
</feature>
<sequence>MTNNSHFVYFYFYPILSFFMFYFLATCEPGFAHAFTHFSLTCNSRYTTTFFLSRNKSYHLILKNCQLCSDLSFS</sequence>
<evidence type="ECO:0000313" key="2">
    <source>
        <dbReference type="Proteomes" id="UP000036681"/>
    </source>
</evidence>
<accession>A0A0M3IIG2</accession>
<keyword evidence="1" id="KW-0472">Membrane</keyword>
<evidence type="ECO:0000256" key="1">
    <source>
        <dbReference type="SAM" id="Phobius"/>
    </source>
</evidence>
<dbReference type="Proteomes" id="UP000036681">
    <property type="component" value="Unplaced"/>
</dbReference>
<dbReference type="WBParaSite" id="ALUE_0001833001-mRNA-1">
    <property type="protein sequence ID" value="ALUE_0001833001-mRNA-1"/>
    <property type="gene ID" value="ALUE_0001833001"/>
</dbReference>
<keyword evidence="2" id="KW-1185">Reference proteome</keyword>
<dbReference type="AlphaFoldDB" id="A0A0M3IIG2"/>
<reference evidence="3" key="1">
    <citation type="submission" date="2017-02" db="UniProtKB">
        <authorList>
            <consortium name="WormBaseParasite"/>
        </authorList>
    </citation>
    <scope>IDENTIFICATION</scope>
</reference>
<protein>
    <submittedName>
        <fullName evidence="3">Secreted protein</fullName>
    </submittedName>
</protein>
<proteinExistence type="predicted"/>
<evidence type="ECO:0000313" key="3">
    <source>
        <dbReference type="WBParaSite" id="ALUE_0001833001-mRNA-1"/>
    </source>
</evidence>